<evidence type="ECO:0000256" key="1">
    <source>
        <dbReference type="SAM" id="SignalP"/>
    </source>
</evidence>
<dbReference type="EMBL" id="JAJSPL020000009">
    <property type="protein sequence ID" value="KAK7744990.1"/>
    <property type="molecule type" value="Genomic_DNA"/>
</dbReference>
<sequence length="206" mass="21872">MQLTTLLTTVAIAGTALALPATPAPTRTLAKRDGTQVILDIMPSSSSCTGRGTQCRTATEAAPYLVQAMEDYSIGTNVEQAGILALVAYESGELQYSQNLNNAASGQGTSNMQQGRWNVEYAASIAALAVESITTSNVLDFVTQDKYNFGTGPWFYSTQCTAAQAAKDSGADAWFQEYMSCVGASTSDEPGRLTYWDNAKKVFGLS</sequence>
<protein>
    <submittedName>
        <fullName evidence="2">Uncharacterized protein</fullName>
    </submittedName>
</protein>
<dbReference type="AlphaFoldDB" id="A0AAN9UBC1"/>
<feature type="signal peptide" evidence="1">
    <location>
        <begin position="1"/>
        <end position="18"/>
    </location>
</feature>
<evidence type="ECO:0000313" key="3">
    <source>
        <dbReference type="Proteomes" id="UP001320245"/>
    </source>
</evidence>
<proteinExistence type="predicted"/>
<name>A0AAN9UBC1_9PEZI</name>
<feature type="chain" id="PRO_5043022064" evidence="1">
    <location>
        <begin position="19"/>
        <end position="206"/>
    </location>
</feature>
<dbReference type="Proteomes" id="UP001320245">
    <property type="component" value="Unassembled WGS sequence"/>
</dbReference>
<evidence type="ECO:0000313" key="2">
    <source>
        <dbReference type="EMBL" id="KAK7744990.1"/>
    </source>
</evidence>
<comment type="caution">
    <text evidence="2">The sequence shown here is derived from an EMBL/GenBank/DDBJ whole genome shotgun (WGS) entry which is preliminary data.</text>
</comment>
<accession>A0AAN9UBC1</accession>
<gene>
    <name evidence="2" type="ORF">SLS53_003224</name>
</gene>
<keyword evidence="1" id="KW-0732">Signal</keyword>
<organism evidence="2 3">
    <name type="scientific">Cytospora paraplurivora</name>
    <dbReference type="NCBI Taxonomy" id="2898453"/>
    <lineage>
        <taxon>Eukaryota</taxon>
        <taxon>Fungi</taxon>
        <taxon>Dikarya</taxon>
        <taxon>Ascomycota</taxon>
        <taxon>Pezizomycotina</taxon>
        <taxon>Sordariomycetes</taxon>
        <taxon>Sordariomycetidae</taxon>
        <taxon>Diaporthales</taxon>
        <taxon>Cytosporaceae</taxon>
        <taxon>Cytospora</taxon>
    </lineage>
</organism>
<reference evidence="2 3" key="1">
    <citation type="journal article" date="2023" name="PLoS ONE">
        <title>Cytospora paraplurivora sp. nov. isolated from orchards with fruit tree decline syndrome in Ontario, Canada.</title>
        <authorList>
            <person name="Ilyukhin E."/>
            <person name="Nguyen H.D.T."/>
            <person name="Castle A.J."/>
            <person name="Ellouze W."/>
        </authorList>
    </citation>
    <scope>NUCLEOTIDE SEQUENCE [LARGE SCALE GENOMIC DNA]</scope>
    <source>
        <strain evidence="2 3">FDS-564</strain>
    </source>
</reference>
<keyword evidence="3" id="KW-1185">Reference proteome</keyword>